<accession>A0ABU4YJF9</accession>
<dbReference type="InterPro" id="IPR004843">
    <property type="entry name" value="Calcineurin-like_PHP"/>
</dbReference>
<evidence type="ECO:0000256" key="1">
    <source>
        <dbReference type="ARBA" id="ARBA00022723"/>
    </source>
</evidence>
<keyword evidence="1" id="KW-0479">Metal-binding</keyword>
<dbReference type="PANTHER" id="PTHR42988:SF2">
    <property type="entry name" value="CYCLIC NUCLEOTIDE PHOSPHODIESTERASE CBUA0032-RELATED"/>
    <property type="match status" value="1"/>
</dbReference>
<evidence type="ECO:0000256" key="4">
    <source>
        <dbReference type="ARBA" id="ARBA00025742"/>
    </source>
</evidence>
<sequence length="485" mass="54094">MAAPFIALRFRDTTPGVDTIQTHREIISAKGFVWWGWWKKTFEDEHLDALDTMNGPTIAYIVDRSTRRMFTATVEAWRRGLLDADELAAVPSYYVDEHDRIFGWFKLTDIEACEYLDEVANRFGDHTLVSLDGRSYQPDRVAATTRANRSAILHLSDLHFGPDYDFLLQGEPPAIGNTKKTLTQALMDDLGRIGVQDDIGTILVTGDFTTKGDWSQAVRSSILAEFASLTKALGLERDHIVAVPGNHDIVRAKDPSDVDPAKLAVSNQATYEHELQYRIFCEELIGRSWKETLNYVRRVQLGDVDVLIGVLNSCTIVQTEWSEYGYIGDSGIDALRELGAERIDRPTYKIMALHHHLLPVTTVATLNKKGITLSVDAPRILDAAQQAGVQLAVHGHEHMPRVVKYDNQPLAGAPQQPAIYVVSNGSTGVSPVRRPGNERNTYCIFRLNDKEMHLTMRELRADGKVGLSLFSGDLEISPTLPKTAT</sequence>
<feature type="domain" description="Pua-like" evidence="6">
    <location>
        <begin position="8"/>
        <end position="115"/>
    </location>
</feature>
<organism evidence="7 8">
    <name type="scientific">Mesorhizobium humile</name>
    <dbReference type="NCBI Taxonomy" id="3072313"/>
    <lineage>
        <taxon>Bacteria</taxon>
        <taxon>Pseudomonadati</taxon>
        <taxon>Pseudomonadota</taxon>
        <taxon>Alphaproteobacteria</taxon>
        <taxon>Hyphomicrobiales</taxon>
        <taxon>Phyllobacteriaceae</taxon>
        <taxon>Mesorhizobium</taxon>
    </lineage>
</organism>
<evidence type="ECO:0000259" key="6">
    <source>
        <dbReference type="Pfam" id="PF24405"/>
    </source>
</evidence>
<keyword evidence="3" id="KW-0408">Iron</keyword>
<evidence type="ECO:0000259" key="5">
    <source>
        <dbReference type="Pfam" id="PF00149"/>
    </source>
</evidence>
<proteinExistence type="inferred from homology"/>
<keyword evidence="8" id="KW-1185">Reference proteome</keyword>
<comment type="similarity">
    <text evidence="4">Belongs to the cyclic nucleotide phosphodiesterase class-III family.</text>
</comment>
<dbReference type="PANTHER" id="PTHR42988">
    <property type="entry name" value="PHOSPHOHYDROLASE"/>
    <property type="match status" value="1"/>
</dbReference>
<feature type="domain" description="Calcineurin-like phosphoesterase" evidence="5">
    <location>
        <begin position="152"/>
        <end position="400"/>
    </location>
</feature>
<evidence type="ECO:0000256" key="2">
    <source>
        <dbReference type="ARBA" id="ARBA00022801"/>
    </source>
</evidence>
<dbReference type="InterPro" id="IPR029052">
    <property type="entry name" value="Metallo-depent_PP-like"/>
</dbReference>
<dbReference type="InterPro" id="IPR057406">
    <property type="entry name" value="Pua-like_dom"/>
</dbReference>
<protein>
    <submittedName>
        <fullName evidence="7">Metallophosphoesterase</fullName>
    </submittedName>
</protein>
<dbReference type="SUPFAM" id="SSF56300">
    <property type="entry name" value="Metallo-dependent phosphatases"/>
    <property type="match status" value="1"/>
</dbReference>
<comment type="caution">
    <text evidence="7">The sequence shown here is derived from an EMBL/GenBank/DDBJ whole genome shotgun (WGS) entry which is preliminary data.</text>
</comment>
<dbReference type="InterPro" id="IPR050884">
    <property type="entry name" value="CNP_phosphodiesterase-III"/>
</dbReference>
<evidence type="ECO:0000313" key="8">
    <source>
        <dbReference type="Proteomes" id="UP001280156"/>
    </source>
</evidence>
<gene>
    <name evidence="7" type="ORF">RFM52_17875</name>
</gene>
<evidence type="ECO:0000256" key="3">
    <source>
        <dbReference type="ARBA" id="ARBA00023004"/>
    </source>
</evidence>
<dbReference type="Pfam" id="PF00149">
    <property type="entry name" value="Metallophos"/>
    <property type="match status" value="1"/>
</dbReference>
<dbReference type="RefSeq" id="WP_320293008.1">
    <property type="nucleotide sequence ID" value="NZ_JAVIIU010000001.1"/>
</dbReference>
<evidence type="ECO:0000313" key="7">
    <source>
        <dbReference type="EMBL" id="MDX8487078.1"/>
    </source>
</evidence>
<reference evidence="7 8" key="1">
    <citation type="submission" date="2023-08" db="EMBL/GenBank/DDBJ databases">
        <title>Implementing the SeqCode for naming new Mesorhizobium species isolated from Vachellia karroo root nodules.</title>
        <authorList>
            <person name="Van Lill M."/>
        </authorList>
    </citation>
    <scope>NUCLEOTIDE SEQUENCE [LARGE SCALE GENOMIC DNA]</scope>
    <source>
        <strain evidence="7 8">VK2B</strain>
    </source>
</reference>
<dbReference type="Pfam" id="PF24405">
    <property type="entry name" value="Pua-like"/>
    <property type="match status" value="1"/>
</dbReference>
<keyword evidence="2" id="KW-0378">Hydrolase</keyword>
<dbReference type="Proteomes" id="UP001280156">
    <property type="component" value="Unassembled WGS sequence"/>
</dbReference>
<name>A0ABU4YJF9_9HYPH</name>
<dbReference type="EMBL" id="JAVIIV010000011">
    <property type="protein sequence ID" value="MDX8487078.1"/>
    <property type="molecule type" value="Genomic_DNA"/>
</dbReference>
<dbReference type="Gene3D" id="3.60.21.10">
    <property type="match status" value="1"/>
</dbReference>